<dbReference type="Pfam" id="PF04545">
    <property type="entry name" value="Sigma70_r4"/>
    <property type="match status" value="1"/>
</dbReference>
<dbReference type="NCBIfam" id="TIGR02980">
    <property type="entry name" value="SigBFG"/>
    <property type="match status" value="1"/>
</dbReference>
<dbReference type="InterPro" id="IPR000943">
    <property type="entry name" value="RNA_pol_sigma70"/>
</dbReference>
<dbReference type="InterPro" id="IPR007630">
    <property type="entry name" value="RNA_pol_sigma70_r4"/>
</dbReference>
<evidence type="ECO:0000256" key="2">
    <source>
        <dbReference type="ARBA" id="ARBA00023082"/>
    </source>
</evidence>
<dbReference type="SUPFAM" id="SSF88946">
    <property type="entry name" value="Sigma2 domain of RNA polymerase sigma factors"/>
    <property type="match status" value="1"/>
</dbReference>
<dbReference type="PANTHER" id="PTHR30385:SF4">
    <property type="entry name" value="RNA POLYMERASE SIGMA-E FACTOR"/>
    <property type="match status" value="1"/>
</dbReference>
<dbReference type="InterPro" id="IPR013324">
    <property type="entry name" value="RNA_pol_sigma_r3/r4-like"/>
</dbReference>
<evidence type="ECO:0000256" key="4">
    <source>
        <dbReference type="ARBA" id="ARBA00023163"/>
    </source>
</evidence>
<dbReference type="InterPro" id="IPR036388">
    <property type="entry name" value="WH-like_DNA-bd_sf"/>
</dbReference>
<dbReference type="CDD" id="cd06171">
    <property type="entry name" value="Sigma70_r4"/>
    <property type="match status" value="1"/>
</dbReference>
<dbReference type="NCBIfam" id="TIGR02937">
    <property type="entry name" value="sigma70-ECF"/>
    <property type="match status" value="1"/>
</dbReference>
<evidence type="ECO:0000313" key="9">
    <source>
        <dbReference type="EMBL" id="BBX71577.1"/>
    </source>
</evidence>
<keyword evidence="2" id="KW-0731">Sigma factor</keyword>
<dbReference type="Pfam" id="PF04539">
    <property type="entry name" value="Sigma70_r3"/>
    <property type="match status" value="1"/>
</dbReference>
<dbReference type="InterPro" id="IPR014284">
    <property type="entry name" value="RNA_pol_sigma-70_dom"/>
</dbReference>
<evidence type="ECO:0000256" key="3">
    <source>
        <dbReference type="ARBA" id="ARBA00023125"/>
    </source>
</evidence>
<dbReference type="Gene3D" id="1.10.10.10">
    <property type="entry name" value="Winged helix-like DNA-binding domain superfamily/Winged helix DNA-binding domain"/>
    <property type="match status" value="2"/>
</dbReference>
<dbReference type="InterPro" id="IPR013325">
    <property type="entry name" value="RNA_pol_sigma_r2"/>
</dbReference>
<feature type="region of interest" description="Disordered" evidence="5">
    <location>
        <begin position="264"/>
        <end position="319"/>
    </location>
</feature>
<organism evidence="9 10">
    <name type="scientific">Mycolicibacterium psychrotolerans</name>
    <dbReference type="NCBI Taxonomy" id="216929"/>
    <lineage>
        <taxon>Bacteria</taxon>
        <taxon>Bacillati</taxon>
        <taxon>Actinomycetota</taxon>
        <taxon>Actinomycetes</taxon>
        <taxon>Mycobacteriales</taxon>
        <taxon>Mycobacteriaceae</taxon>
        <taxon>Mycolicibacterium</taxon>
    </lineage>
</organism>
<dbReference type="InterPro" id="IPR007627">
    <property type="entry name" value="RNA_pol_sigma70_r2"/>
</dbReference>
<dbReference type="Proteomes" id="UP000466514">
    <property type="component" value="Chromosome"/>
</dbReference>
<dbReference type="GO" id="GO:0003677">
    <property type="term" value="F:DNA binding"/>
    <property type="evidence" value="ECO:0007669"/>
    <property type="project" value="UniProtKB-KW"/>
</dbReference>
<keyword evidence="1" id="KW-0805">Transcription regulation</keyword>
<evidence type="ECO:0000259" key="7">
    <source>
        <dbReference type="Pfam" id="PF04542"/>
    </source>
</evidence>
<feature type="compositionally biased region" description="Polar residues" evidence="5">
    <location>
        <begin position="307"/>
        <end position="319"/>
    </location>
</feature>
<dbReference type="GO" id="GO:0016987">
    <property type="term" value="F:sigma factor activity"/>
    <property type="evidence" value="ECO:0007669"/>
    <property type="project" value="UniProtKB-KW"/>
</dbReference>
<dbReference type="KEGG" id="mpsc:MPSYJ_50380"/>
<dbReference type="InterPro" id="IPR014322">
    <property type="entry name" value="RNA_pol_sigma-B/F/G"/>
</dbReference>
<sequence length="319" mass="35374">MTPADSPSTPPRANDFADVTDMFRTLRTLPIDSPEYARQRDRIITRCLPLADRIAKRFARRGEPFDDLQQIARMGLLHSVNRFDPDNGADFLAFAIPTMMGEVRRYFRDHTWTMRVPRRLKDLHVRIGAVTPPLTQSLGRTPTATDLAAALDVSREEVVECLVAANAYSLRSIDAPLSDHDKARPALTDTLGAQDAQLDTINDRESLRPLLATLSERESAVLNLRFFAGMTQSQIADQMGMSQMHVSRILAKTLRRLREGALDERSGRVHIHPADRSRTTRSQESAAARGSRGVHAAEHFGAGSHGGTAQHTAHSGEQL</sequence>
<dbReference type="InterPro" id="IPR007624">
    <property type="entry name" value="RNA_pol_sigma70_r3"/>
</dbReference>
<dbReference type="AlphaFoldDB" id="A0A7I7MIG1"/>
<proteinExistence type="predicted"/>
<keyword evidence="4" id="KW-0804">Transcription</keyword>
<dbReference type="SUPFAM" id="SSF88659">
    <property type="entry name" value="Sigma3 and sigma4 domains of RNA polymerase sigma factors"/>
    <property type="match status" value="2"/>
</dbReference>
<evidence type="ECO:0000313" key="10">
    <source>
        <dbReference type="Proteomes" id="UP000466514"/>
    </source>
</evidence>
<evidence type="ECO:0000256" key="1">
    <source>
        <dbReference type="ARBA" id="ARBA00023015"/>
    </source>
</evidence>
<dbReference type="Pfam" id="PF04542">
    <property type="entry name" value="Sigma70_r2"/>
    <property type="match status" value="1"/>
</dbReference>
<keyword evidence="10" id="KW-1185">Reference proteome</keyword>
<reference evidence="9 10" key="1">
    <citation type="journal article" date="2019" name="Emerg. Microbes Infect.">
        <title>Comprehensive subspecies identification of 175 nontuberculous mycobacteria species based on 7547 genomic profiles.</title>
        <authorList>
            <person name="Matsumoto Y."/>
            <person name="Kinjo T."/>
            <person name="Motooka D."/>
            <person name="Nabeya D."/>
            <person name="Jung N."/>
            <person name="Uechi K."/>
            <person name="Horii T."/>
            <person name="Iida T."/>
            <person name="Fujita J."/>
            <person name="Nakamura S."/>
        </authorList>
    </citation>
    <scope>NUCLEOTIDE SEQUENCE [LARGE SCALE GENOMIC DNA]</scope>
    <source>
        <strain evidence="9 10">JCM 13323</strain>
    </source>
</reference>
<feature type="domain" description="RNA polymerase sigma-70 region 4" evidence="8">
    <location>
        <begin position="210"/>
        <end position="259"/>
    </location>
</feature>
<dbReference type="EMBL" id="AP022574">
    <property type="protein sequence ID" value="BBX71577.1"/>
    <property type="molecule type" value="Genomic_DNA"/>
</dbReference>
<evidence type="ECO:0000259" key="8">
    <source>
        <dbReference type="Pfam" id="PF04545"/>
    </source>
</evidence>
<evidence type="ECO:0000256" key="5">
    <source>
        <dbReference type="SAM" id="MobiDB-lite"/>
    </source>
</evidence>
<protein>
    <submittedName>
        <fullName evidence="9">RNA polymerase sigma factor SigF</fullName>
    </submittedName>
</protein>
<dbReference type="PRINTS" id="PR00046">
    <property type="entry name" value="SIGMA70FCT"/>
</dbReference>
<feature type="domain" description="RNA polymerase sigma-70 region 2" evidence="7">
    <location>
        <begin position="44"/>
        <end position="113"/>
    </location>
</feature>
<evidence type="ECO:0000259" key="6">
    <source>
        <dbReference type="Pfam" id="PF04539"/>
    </source>
</evidence>
<name>A0A7I7MIG1_9MYCO</name>
<dbReference type="NCBIfam" id="NF005514">
    <property type="entry name" value="PRK07122.1"/>
    <property type="match status" value="1"/>
</dbReference>
<accession>A0A7I7MIG1</accession>
<dbReference type="Gene3D" id="1.20.120.1810">
    <property type="match status" value="1"/>
</dbReference>
<keyword evidence="3" id="KW-0238">DNA-binding</keyword>
<dbReference type="GO" id="GO:0006352">
    <property type="term" value="P:DNA-templated transcription initiation"/>
    <property type="evidence" value="ECO:0007669"/>
    <property type="project" value="InterPro"/>
</dbReference>
<gene>
    <name evidence="9" type="ORF">MPSYJ_50380</name>
</gene>
<feature type="compositionally biased region" description="Basic and acidic residues" evidence="5">
    <location>
        <begin position="264"/>
        <end position="278"/>
    </location>
</feature>
<dbReference type="PANTHER" id="PTHR30385">
    <property type="entry name" value="SIGMA FACTOR F FLAGELLAR"/>
    <property type="match status" value="1"/>
</dbReference>
<feature type="domain" description="RNA polymerase sigma-70 region 3" evidence="6">
    <location>
        <begin position="127"/>
        <end position="190"/>
    </location>
</feature>